<evidence type="ECO:0000313" key="3">
    <source>
        <dbReference type="Proteomes" id="UP000223606"/>
    </source>
</evidence>
<evidence type="ECO:0008006" key="4">
    <source>
        <dbReference type="Google" id="ProtNLM"/>
    </source>
</evidence>
<dbReference type="OrthoDB" id="177147at2"/>
<evidence type="ECO:0000256" key="1">
    <source>
        <dbReference type="SAM" id="MobiDB-lite"/>
    </source>
</evidence>
<protein>
    <recommendedName>
        <fullName evidence="4">D-alanyl-D-alanine carboxypeptidase</fullName>
    </recommendedName>
</protein>
<dbReference type="Proteomes" id="UP000223606">
    <property type="component" value="Chromosome 1"/>
</dbReference>
<dbReference type="Gene3D" id="3.30.1380.10">
    <property type="match status" value="1"/>
</dbReference>
<proteinExistence type="predicted"/>
<dbReference type="SUPFAM" id="SSF55166">
    <property type="entry name" value="Hedgehog/DD-peptidase"/>
    <property type="match status" value="1"/>
</dbReference>
<dbReference type="KEGG" id="hdi:HDIA_4295"/>
<feature type="region of interest" description="Disordered" evidence="1">
    <location>
        <begin position="258"/>
        <end position="277"/>
    </location>
</feature>
<dbReference type="RefSeq" id="WP_157775770.1">
    <property type="nucleotide sequence ID" value="NZ_LT960614.1"/>
</dbReference>
<evidence type="ECO:0000313" key="2">
    <source>
        <dbReference type="EMBL" id="SON57836.1"/>
    </source>
</evidence>
<sequence length="277" mass="30047">MPRSPTSLQALLTLALIAFVPTGRGLASEIHSLSELAPPQAVEALEQIPDPGRRLLALRSYLRTGSDLAARWSWTEEEIEAFQGSDDQRALLAEVAAIADHFARANPGFEIYANTRVRSLDVQISNWNSNESVGAAAAEILSAAKEEFGSDDKSFADVDPDDLRAWLVGFTGKTWANIAAPGLTAHGQGHAIDFQVMKDGHIIAGADSGEIEQVWRAEKWDEKLKASIDAAGPSFHGPLASPDEPWHYDYDPALPETEMTTVANGPILPRPRPPHQE</sequence>
<organism evidence="2 3">
    <name type="scientific">Hartmannibacter diazotrophicus</name>
    <dbReference type="NCBI Taxonomy" id="1482074"/>
    <lineage>
        <taxon>Bacteria</taxon>
        <taxon>Pseudomonadati</taxon>
        <taxon>Pseudomonadota</taxon>
        <taxon>Alphaproteobacteria</taxon>
        <taxon>Hyphomicrobiales</taxon>
        <taxon>Pleomorphomonadaceae</taxon>
        <taxon>Hartmannibacter</taxon>
    </lineage>
</organism>
<reference evidence="3" key="1">
    <citation type="submission" date="2017-09" db="EMBL/GenBank/DDBJ databases">
        <title>Genome sequence of Nannocystis excedens DSM 71.</title>
        <authorList>
            <person name="Blom J."/>
        </authorList>
    </citation>
    <scope>NUCLEOTIDE SEQUENCE [LARGE SCALE GENOMIC DNA]</scope>
    <source>
        <strain evidence="3">type strain: E19</strain>
    </source>
</reference>
<dbReference type="InterPro" id="IPR009045">
    <property type="entry name" value="Zn_M74/Hedgehog-like"/>
</dbReference>
<name>A0A2C9DC50_9HYPH</name>
<dbReference type="AlphaFoldDB" id="A0A2C9DC50"/>
<accession>A0A2C9DC50</accession>
<dbReference type="EMBL" id="LT960614">
    <property type="protein sequence ID" value="SON57836.1"/>
    <property type="molecule type" value="Genomic_DNA"/>
</dbReference>
<keyword evidence="3" id="KW-1185">Reference proteome</keyword>
<gene>
    <name evidence="2" type="ORF">HDIA_4295</name>
</gene>